<keyword evidence="2 4" id="KW-0808">Transferase</keyword>
<dbReference type="GO" id="GO:0005794">
    <property type="term" value="C:Golgi apparatus"/>
    <property type="evidence" value="ECO:0007669"/>
    <property type="project" value="TreeGrafter"/>
</dbReference>
<accession>A0A9Q5N5Q8</accession>
<dbReference type="GO" id="GO:0000032">
    <property type="term" value="P:cell wall mannoprotein biosynthetic process"/>
    <property type="evidence" value="ECO:0007669"/>
    <property type="project" value="TreeGrafter"/>
</dbReference>
<feature type="transmembrane region" description="Helical" evidence="3">
    <location>
        <begin position="75"/>
        <end position="98"/>
    </location>
</feature>
<gene>
    <name evidence="4" type="ORF">A7U60_g4155</name>
</gene>
<reference evidence="4" key="1">
    <citation type="submission" date="2016-06" db="EMBL/GenBank/DDBJ databases">
        <title>Draft Genome sequence of the fungus Inonotus baumii.</title>
        <authorList>
            <person name="Zhu H."/>
            <person name="Lin W."/>
        </authorList>
    </citation>
    <scope>NUCLEOTIDE SEQUENCE</scope>
    <source>
        <strain evidence="4">821</strain>
    </source>
</reference>
<evidence type="ECO:0000256" key="3">
    <source>
        <dbReference type="SAM" id="Phobius"/>
    </source>
</evidence>
<keyword evidence="3" id="KW-0472">Membrane</keyword>
<dbReference type="Pfam" id="PF01793">
    <property type="entry name" value="Glyco_transf_15"/>
    <property type="match status" value="1"/>
</dbReference>
<protein>
    <submittedName>
        <fullName evidence="4">Nucleotide-diphospho-sugar transferase</fullName>
    </submittedName>
</protein>
<name>A0A9Q5N5Q8_SANBA</name>
<dbReference type="Proteomes" id="UP000757232">
    <property type="component" value="Unassembled WGS sequence"/>
</dbReference>
<organism evidence="4 5">
    <name type="scientific">Sanghuangporus baumii</name>
    <name type="common">Phellinus baumii</name>
    <dbReference type="NCBI Taxonomy" id="108892"/>
    <lineage>
        <taxon>Eukaryota</taxon>
        <taxon>Fungi</taxon>
        <taxon>Dikarya</taxon>
        <taxon>Basidiomycota</taxon>
        <taxon>Agaricomycotina</taxon>
        <taxon>Agaricomycetes</taxon>
        <taxon>Hymenochaetales</taxon>
        <taxon>Hymenochaetaceae</taxon>
        <taxon>Sanghuangporus</taxon>
    </lineage>
</organism>
<keyword evidence="3" id="KW-0812">Transmembrane</keyword>
<dbReference type="GO" id="GO:0000026">
    <property type="term" value="F:alpha-1,2-mannosyltransferase activity"/>
    <property type="evidence" value="ECO:0007669"/>
    <property type="project" value="TreeGrafter"/>
</dbReference>
<dbReference type="InterPro" id="IPR029044">
    <property type="entry name" value="Nucleotide-diphossugar_trans"/>
</dbReference>
<dbReference type="OrthoDB" id="439943at2759"/>
<dbReference type="GO" id="GO:0016020">
    <property type="term" value="C:membrane"/>
    <property type="evidence" value="ECO:0007669"/>
    <property type="project" value="InterPro"/>
</dbReference>
<dbReference type="EMBL" id="LNZH02000173">
    <property type="protein sequence ID" value="OCB88682.1"/>
    <property type="molecule type" value="Genomic_DNA"/>
</dbReference>
<comment type="similarity">
    <text evidence="1">Belongs to the glycosyltransferase 15 family.</text>
</comment>
<proteinExistence type="inferred from homology"/>
<dbReference type="AlphaFoldDB" id="A0A9Q5N5Q8"/>
<evidence type="ECO:0000313" key="5">
    <source>
        <dbReference type="Proteomes" id="UP000757232"/>
    </source>
</evidence>
<evidence type="ECO:0000256" key="2">
    <source>
        <dbReference type="ARBA" id="ARBA00022679"/>
    </source>
</evidence>
<dbReference type="Gene3D" id="3.90.550.10">
    <property type="entry name" value="Spore Coat Polysaccharide Biosynthesis Protein SpsA, Chain A"/>
    <property type="match status" value="1"/>
</dbReference>
<dbReference type="SUPFAM" id="SSF53448">
    <property type="entry name" value="Nucleotide-diphospho-sugar transferases"/>
    <property type="match status" value="1"/>
</dbReference>
<dbReference type="PANTHER" id="PTHR31121:SF6">
    <property type="entry name" value="ALPHA-1,2 MANNOSYLTRANSFERASE KTR1"/>
    <property type="match status" value="1"/>
</dbReference>
<evidence type="ECO:0000313" key="4">
    <source>
        <dbReference type="EMBL" id="OCB88682.1"/>
    </source>
</evidence>
<sequence>MGHVVSLSSPSGCGGAALDVQRSCPRHSPFLNNHNVVKSDVQRTCSFSVPQASDLTGKMVPNRSSFRRLSSRRSLHFIIIFGTLLFGFVLVKVGSYTIHFYSSGQFVRYHMDMTPSVQVQDSPVKNIPTQELGYSAVVLYLINASRLRELMLSLFYLHHNVPMQPWPIILFYADDMNDQSARVEFMLRLYDFLGGDQEVRSFLSRIEFERLEWSLPPGISHNKVDVDPVFIHAWPGFHLMSNFFATQIFGHPRLRDVTYFMRLDTDSFIFKHLCYDPLEVFHAYNRSYGYRSRSSDPAWLTRGMWEYADDFVREHPEVEKNLGKNAWTWPTNRESIKMKHEPFPSYYNNFEIVRLDAFRRPDVQEWLRGIDRDPQRIYKYRWSDGAIRYATRHNREEPSILCILAHRLPQRFRIDGRGGDMPEVRQASPLSFRRLKRREWRSSPGLSAKEFLRPLNVDIPDTVLPRRYRRHGVLLDDLELDMQKLEKMESPASTRPCSEFPPRAGQAVYVGRRTPRFYLAAFRNLANRRLRRSKSSGPRRGTRRRRRLFVDIVVGWIEKRKKRWIEPRRHDGKDLRIFYSVYNLIDRLYGGARIRYREEIISGSVYYRVKFEHHQRGKVEVMETSLGIAVKEMQYELEFEGVSCDETQFADLFQVIDKKFPGAKVMHKTDKYGRRHVKVEHAICGFRTCAKTTEEAIGILIDLYSNDMGVRGDRRMKRFGGIFDGEYSAARLVLCMHVDVNRDLAMDLFYPGSRLLYRQISHGLWHAKIVHEVDGVIATGKSCTLEFTLARLRSELENNINHLQDSAGSIGRWRC</sequence>
<keyword evidence="3" id="KW-1133">Transmembrane helix</keyword>
<dbReference type="PANTHER" id="PTHR31121">
    <property type="entry name" value="ALPHA-1,2 MANNOSYLTRANSFERASE KTR1"/>
    <property type="match status" value="1"/>
</dbReference>
<dbReference type="InterPro" id="IPR002685">
    <property type="entry name" value="Glyco_trans_15"/>
</dbReference>
<keyword evidence="5" id="KW-1185">Reference proteome</keyword>
<evidence type="ECO:0000256" key="1">
    <source>
        <dbReference type="ARBA" id="ARBA00007677"/>
    </source>
</evidence>
<comment type="caution">
    <text evidence="4">The sequence shown here is derived from an EMBL/GenBank/DDBJ whole genome shotgun (WGS) entry which is preliminary data.</text>
</comment>
<dbReference type="GO" id="GO:0006487">
    <property type="term" value="P:protein N-linked glycosylation"/>
    <property type="evidence" value="ECO:0007669"/>
    <property type="project" value="TreeGrafter"/>
</dbReference>